<keyword evidence="9" id="KW-1185">Reference proteome</keyword>
<dbReference type="Proteomes" id="UP001597476">
    <property type="component" value="Unassembled WGS sequence"/>
</dbReference>
<evidence type="ECO:0000313" key="8">
    <source>
        <dbReference type="EMBL" id="MFD2725586.1"/>
    </source>
</evidence>
<proteinExistence type="predicted"/>
<comment type="caution">
    <text evidence="8">The sequence shown here is derived from an EMBL/GenBank/DDBJ whole genome shotgun (WGS) entry which is preliminary data.</text>
</comment>
<organism evidence="8 9">
    <name type="scientific">Hyunsoonleella rubra</name>
    <dbReference type="NCBI Taxonomy" id="1737062"/>
    <lineage>
        <taxon>Bacteria</taxon>
        <taxon>Pseudomonadati</taxon>
        <taxon>Bacteroidota</taxon>
        <taxon>Flavobacteriia</taxon>
        <taxon>Flavobacteriales</taxon>
        <taxon>Flavobacteriaceae</taxon>
    </lineage>
</organism>
<name>A0ABW5TBX3_9FLAO</name>
<evidence type="ECO:0000256" key="2">
    <source>
        <dbReference type="ARBA" id="ARBA00022448"/>
    </source>
</evidence>
<evidence type="ECO:0000256" key="3">
    <source>
        <dbReference type="ARBA" id="ARBA00022452"/>
    </source>
</evidence>
<comment type="subcellular location">
    <subcellularLocation>
        <location evidence="1">Cell outer membrane</location>
        <topology evidence="1">Multi-pass membrane protein</topology>
    </subcellularLocation>
</comment>
<dbReference type="InterPro" id="IPR036942">
    <property type="entry name" value="Beta-barrel_TonB_sf"/>
</dbReference>
<keyword evidence="5 7" id="KW-0472">Membrane</keyword>
<evidence type="ECO:0000256" key="7">
    <source>
        <dbReference type="SAM" id="Phobius"/>
    </source>
</evidence>
<dbReference type="Gene3D" id="2.40.170.20">
    <property type="entry name" value="TonB-dependent receptor, beta-barrel domain"/>
    <property type="match status" value="1"/>
</dbReference>
<keyword evidence="4 7" id="KW-0812">Transmembrane</keyword>
<gene>
    <name evidence="8" type="ORF">ACFSR8_05125</name>
</gene>
<evidence type="ECO:0000256" key="1">
    <source>
        <dbReference type="ARBA" id="ARBA00004571"/>
    </source>
</evidence>
<evidence type="ECO:0000256" key="6">
    <source>
        <dbReference type="ARBA" id="ARBA00023237"/>
    </source>
</evidence>
<dbReference type="PANTHER" id="PTHR30069">
    <property type="entry name" value="TONB-DEPENDENT OUTER MEMBRANE RECEPTOR"/>
    <property type="match status" value="1"/>
</dbReference>
<keyword evidence="3" id="KW-1134">Transmembrane beta strand</keyword>
<reference evidence="9" key="1">
    <citation type="journal article" date="2019" name="Int. J. Syst. Evol. Microbiol.">
        <title>The Global Catalogue of Microorganisms (GCM) 10K type strain sequencing project: providing services to taxonomists for standard genome sequencing and annotation.</title>
        <authorList>
            <consortium name="The Broad Institute Genomics Platform"/>
            <consortium name="The Broad Institute Genome Sequencing Center for Infectious Disease"/>
            <person name="Wu L."/>
            <person name="Ma J."/>
        </authorList>
    </citation>
    <scope>NUCLEOTIDE SEQUENCE [LARGE SCALE GENOMIC DNA]</scope>
    <source>
        <strain evidence="9">KCTC 42398</strain>
    </source>
</reference>
<evidence type="ECO:0000313" key="9">
    <source>
        <dbReference type="Proteomes" id="UP001597476"/>
    </source>
</evidence>
<keyword evidence="8" id="KW-0675">Receptor</keyword>
<keyword evidence="7" id="KW-1133">Transmembrane helix</keyword>
<evidence type="ECO:0000256" key="5">
    <source>
        <dbReference type="ARBA" id="ARBA00023136"/>
    </source>
</evidence>
<evidence type="ECO:0000256" key="4">
    <source>
        <dbReference type="ARBA" id="ARBA00022692"/>
    </source>
</evidence>
<protein>
    <submittedName>
        <fullName evidence="8">TonB-dependent receptor</fullName>
    </submittedName>
</protein>
<keyword evidence="6" id="KW-0998">Cell outer membrane</keyword>
<dbReference type="InterPro" id="IPR039426">
    <property type="entry name" value="TonB-dep_rcpt-like"/>
</dbReference>
<feature type="transmembrane region" description="Helical" evidence="7">
    <location>
        <begin position="21"/>
        <end position="37"/>
    </location>
</feature>
<sequence length="590" mass="66044">MNQKSLIVNRKSEHMRKQIKHIPILLLTFYGFIAVAQQKGKDTLNTGVIDVVKPYTPSISDAFKVKEVPSTEDDKEIQKKEIKYNIFSFPVASTFTPAKGKAATVEKAKPVKLFENYATLGVGTYTTILGEVYLNHAINRTESVGGYFSHHSSGGGIDEVQFDDHFSNSKINVNYGSHQRDFSWNVEGGFQYQIYNWYGVPASQTAQAMTDALDVDHAFSTANFGGDISFEDTYINSGGFVFRRFSDNQGSGENRFVAKAKVDVPINGEEISTDFVFDYLGGAFDRSYNVNSELNYGNFIIALSPTYQLRQDDLTVNLGATLTYLNDNEGGKNKFFIYPNVTATYRLVDEILIAFGGVQGGLIQNSYHGFASENPFVSPTLMVTPTDQLYNAYVGLKGKLSSNMSYSVSGMFKADRDKALFRNNDITLMTDQHYSYGNSFGIVYDDVKTYGVAGELNVDVNRNFTLGIKAEYFGYSTDDEAEAWNLPDIVGSLFLDYQIDEHWFAGANLIYTGERKDRMFVVDPFVPTTPVTVTLDSFFDANAHLGYHINDQFSVFAKANNIANNAYQRWQNFPIQSIQFLAGATYKFDF</sequence>
<accession>A0ABW5TBX3</accession>
<keyword evidence="2" id="KW-0813">Transport</keyword>
<dbReference type="PANTHER" id="PTHR30069:SF40">
    <property type="entry name" value="TONB-DEPENDENT RECEPTOR NMB0964-RELATED"/>
    <property type="match status" value="1"/>
</dbReference>
<dbReference type="RefSeq" id="WP_380289711.1">
    <property type="nucleotide sequence ID" value="NZ_JBHULY010000006.1"/>
</dbReference>
<dbReference type="EMBL" id="JBHULY010000006">
    <property type="protein sequence ID" value="MFD2725586.1"/>
    <property type="molecule type" value="Genomic_DNA"/>
</dbReference>
<dbReference type="SUPFAM" id="SSF56935">
    <property type="entry name" value="Porins"/>
    <property type="match status" value="1"/>
</dbReference>